<dbReference type="CDD" id="cd00609">
    <property type="entry name" value="AAT_like"/>
    <property type="match status" value="1"/>
</dbReference>
<comment type="cofactor">
    <cofactor evidence="1">
        <name>pyridoxal 5'-phosphate</name>
        <dbReference type="ChEBI" id="CHEBI:597326"/>
    </cofactor>
</comment>
<proteinExistence type="predicted"/>
<name>A0ABS6T5F9_9RHOB</name>
<feature type="domain" description="Aminotransferase class I/classII large" evidence="4">
    <location>
        <begin position="54"/>
        <end position="378"/>
    </location>
</feature>
<protein>
    <submittedName>
        <fullName evidence="5">Pyridoxal phosphate-dependent aminotransferase</fullName>
    </submittedName>
</protein>
<dbReference type="Pfam" id="PF00155">
    <property type="entry name" value="Aminotran_1_2"/>
    <property type="match status" value="1"/>
</dbReference>
<sequence length="391" mass="43817">MDYDFDQVINRVGTHSGKWDKMEMLYGVSPQDGIAMWVADMDFRAAPPIQRALDEMRRVGVYGYYGDDESYLASIEWWMRHRHGWQIEPNWVFTTHGLVNGTALCLQAFTEPGDGVVLMTPVYHAFSRVIRASGREVVECELSLDHGRYTMDFDAWDAQMTGRERMIILCSPHNPGGRVWTREELEGVAAFAKRHDLILVSDEVHHDLVYDGHTHVPMALIEGVADRLVMMTAPTKTFNIAGAHCGNVIIESPDLRAKFAAQMSAMGMSPNSFGMIMTEAAYTPEGAKWVDALVTYLDGNRDVLDAGLNSIPGVRSMKMEATYLAWVDFSRTGMSRQDFTRRVEAGAKIAVNHGPSFGTGGEAFLRFNFATPRSVVIDACRRMRAAFRDLQ</sequence>
<evidence type="ECO:0000313" key="6">
    <source>
        <dbReference type="Proteomes" id="UP000756530"/>
    </source>
</evidence>
<keyword evidence="6" id="KW-1185">Reference proteome</keyword>
<dbReference type="InterPro" id="IPR027619">
    <property type="entry name" value="C-S_lyase_PatB-like"/>
</dbReference>
<evidence type="ECO:0000256" key="2">
    <source>
        <dbReference type="ARBA" id="ARBA00022898"/>
    </source>
</evidence>
<gene>
    <name evidence="5" type="ORF">KJP28_16220</name>
</gene>
<evidence type="ECO:0000313" key="5">
    <source>
        <dbReference type="EMBL" id="MBV7380472.1"/>
    </source>
</evidence>
<keyword evidence="5" id="KW-0808">Transferase</keyword>
<keyword evidence="3" id="KW-0456">Lyase</keyword>
<dbReference type="RefSeq" id="WP_218393679.1">
    <property type="nucleotide sequence ID" value="NZ_JAHUZE010000004.1"/>
</dbReference>
<dbReference type="PANTHER" id="PTHR43525:SF1">
    <property type="entry name" value="PROTEIN MALY"/>
    <property type="match status" value="1"/>
</dbReference>
<dbReference type="NCBIfam" id="TIGR04350">
    <property type="entry name" value="C_S_lyase_PatB"/>
    <property type="match status" value="1"/>
</dbReference>
<organism evidence="5 6">
    <name type="scientific">Maritimibacter dapengensis</name>
    <dbReference type="NCBI Taxonomy" id="2836868"/>
    <lineage>
        <taxon>Bacteria</taxon>
        <taxon>Pseudomonadati</taxon>
        <taxon>Pseudomonadota</taxon>
        <taxon>Alphaproteobacteria</taxon>
        <taxon>Rhodobacterales</taxon>
        <taxon>Roseobacteraceae</taxon>
        <taxon>Maritimibacter</taxon>
    </lineage>
</organism>
<keyword evidence="5" id="KW-0032">Aminotransferase</keyword>
<dbReference type="InterPro" id="IPR004839">
    <property type="entry name" value="Aminotransferase_I/II_large"/>
</dbReference>
<evidence type="ECO:0000256" key="1">
    <source>
        <dbReference type="ARBA" id="ARBA00001933"/>
    </source>
</evidence>
<dbReference type="EMBL" id="JAHUZE010000004">
    <property type="protein sequence ID" value="MBV7380472.1"/>
    <property type="molecule type" value="Genomic_DNA"/>
</dbReference>
<dbReference type="Proteomes" id="UP000756530">
    <property type="component" value="Unassembled WGS sequence"/>
</dbReference>
<evidence type="ECO:0000256" key="3">
    <source>
        <dbReference type="ARBA" id="ARBA00023239"/>
    </source>
</evidence>
<dbReference type="InterPro" id="IPR051798">
    <property type="entry name" value="Class-II_PLP-Dep_Aminotrans"/>
</dbReference>
<comment type="caution">
    <text evidence="5">The sequence shown here is derived from an EMBL/GenBank/DDBJ whole genome shotgun (WGS) entry which is preliminary data.</text>
</comment>
<reference evidence="5 6" key="1">
    <citation type="submission" date="2021-05" db="EMBL/GenBank/DDBJ databases">
        <title>Culturable bacteria isolated from Daya Bay.</title>
        <authorList>
            <person name="Zheng W."/>
            <person name="Yu S."/>
            <person name="Huang Y."/>
        </authorList>
    </citation>
    <scope>NUCLEOTIDE SEQUENCE [LARGE SCALE GENOMIC DNA]</scope>
    <source>
        <strain evidence="5 6">DP4N28-5</strain>
    </source>
</reference>
<evidence type="ECO:0000259" key="4">
    <source>
        <dbReference type="Pfam" id="PF00155"/>
    </source>
</evidence>
<dbReference type="GO" id="GO:0008483">
    <property type="term" value="F:transaminase activity"/>
    <property type="evidence" value="ECO:0007669"/>
    <property type="project" value="UniProtKB-KW"/>
</dbReference>
<accession>A0ABS6T5F9</accession>
<dbReference type="PANTHER" id="PTHR43525">
    <property type="entry name" value="PROTEIN MALY"/>
    <property type="match status" value="1"/>
</dbReference>
<keyword evidence="2" id="KW-0663">Pyridoxal phosphate</keyword>